<feature type="transmembrane region" description="Helical" evidence="12">
    <location>
        <begin position="29"/>
        <end position="48"/>
    </location>
</feature>
<comment type="catalytic activity">
    <reaction evidence="9">
        <text>Hydrolyzes the peptide bond -P2-(S-farnesyl or geranylgeranyl)C-P1'-P2'-P3'-COOH where P1' and P2' are amino acids with aliphatic sidechains and P3' is any C-terminal residue.</text>
        <dbReference type="EC" id="3.4.26.1"/>
    </reaction>
</comment>
<dbReference type="InterPro" id="IPR003675">
    <property type="entry name" value="Rce1/LyrA-like_dom"/>
</dbReference>
<evidence type="ECO:0000313" key="15">
    <source>
        <dbReference type="Proteomes" id="UP001302676"/>
    </source>
</evidence>
<comment type="similarity">
    <text evidence="2">Belongs to the peptidase U48 family.</text>
</comment>
<feature type="transmembrane region" description="Helical" evidence="12">
    <location>
        <begin position="120"/>
        <end position="141"/>
    </location>
</feature>
<dbReference type="InterPro" id="IPR039731">
    <property type="entry name" value="Rce1"/>
</dbReference>
<keyword evidence="3" id="KW-0645">Protease</keyword>
<keyword evidence="4 12" id="KW-0812">Transmembrane</keyword>
<evidence type="ECO:0000259" key="13">
    <source>
        <dbReference type="Pfam" id="PF02517"/>
    </source>
</evidence>
<keyword evidence="8 12" id="KW-0472">Membrane</keyword>
<reference evidence="14" key="2">
    <citation type="submission" date="2023-05" db="EMBL/GenBank/DDBJ databases">
        <authorList>
            <consortium name="Lawrence Berkeley National Laboratory"/>
            <person name="Steindorff A."/>
            <person name="Hensen N."/>
            <person name="Bonometti L."/>
            <person name="Westerberg I."/>
            <person name="Brannstrom I.O."/>
            <person name="Guillou S."/>
            <person name="Cros-Aarteil S."/>
            <person name="Calhoun S."/>
            <person name="Haridas S."/>
            <person name="Kuo A."/>
            <person name="Mondo S."/>
            <person name="Pangilinan J."/>
            <person name="Riley R."/>
            <person name="Labutti K."/>
            <person name="Andreopoulos B."/>
            <person name="Lipzen A."/>
            <person name="Chen C."/>
            <person name="Yanf M."/>
            <person name="Daum C."/>
            <person name="Ng V."/>
            <person name="Clum A."/>
            <person name="Ohm R."/>
            <person name="Martin F."/>
            <person name="Silar P."/>
            <person name="Natvig D."/>
            <person name="Lalanne C."/>
            <person name="Gautier V."/>
            <person name="Ament-Velasquez S.L."/>
            <person name="Kruys A."/>
            <person name="Hutchinson M.I."/>
            <person name="Powell A.J."/>
            <person name="Barry K."/>
            <person name="Miller A.N."/>
            <person name="Grigoriev I.V."/>
            <person name="Debuchy R."/>
            <person name="Gladieux P."/>
            <person name="Thoren M.H."/>
            <person name="Johannesson H."/>
        </authorList>
    </citation>
    <scope>NUCLEOTIDE SEQUENCE</scope>
    <source>
        <strain evidence="14">CBS 141.50</strain>
    </source>
</reference>
<evidence type="ECO:0000313" key="14">
    <source>
        <dbReference type="EMBL" id="KAK4147034.1"/>
    </source>
</evidence>
<feature type="transmembrane region" description="Helical" evidence="12">
    <location>
        <begin position="353"/>
        <end position="372"/>
    </location>
</feature>
<evidence type="ECO:0000256" key="10">
    <source>
        <dbReference type="ARBA" id="ARBA00049729"/>
    </source>
</evidence>
<comment type="caution">
    <text evidence="14">The sequence shown here is derived from an EMBL/GenBank/DDBJ whole genome shotgun (WGS) entry which is preliminary data.</text>
</comment>
<protein>
    <recommendedName>
        <fullName evidence="10">intramembrane prenyl-peptidase Rce1</fullName>
        <ecNumber evidence="10">3.4.26.1</ecNumber>
    </recommendedName>
</protein>
<comment type="subcellular location">
    <subcellularLocation>
        <location evidence="1">Endoplasmic reticulum membrane</location>
        <topology evidence="1">Multi-pass membrane protein</topology>
    </subcellularLocation>
</comment>
<evidence type="ECO:0000256" key="11">
    <source>
        <dbReference type="SAM" id="MobiDB-lite"/>
    </source>
</evidence>
<gene>
    <name evidence="14" type="ORF">C8A04DRAFT_25230</name>
</gene>
<dbReference type="PANTHER" id="PTHR13046">
    <property type="entry name" value="PROTEASE U48 CAAX PRENYL PROTEASE RCE1"/>
    <property type="match status" value="1"/>
</dbReference>
<evidence type="ECO:0000256" key="12">
    <source>
        <dbReference type="SAM" id="Phobius"/>
    </source>
</evidence>
<feature type="region of interest" description="Disordered" evidence="11">
    <location>
        <begin position="319"/>
        <end position="345"/>
    </location>
</feature>
<dbReference type="RefSeq" id="XP_062640405.1">
    <property type="nucleotide sequence ID" value="XM_062779485.1"/>
</dbReference>
<feature type="transmembrane region" description="Helical" evidence="12">
    <location>
        <begin position="69"/>
        <end position="88"/>
    </location>
</feature>
<dbReference type="PANTHER" id="PTHR13046:SF0">
    <property type="entry name" value="CAAX PRENYL PROTEASE 2"/>
    <property type="match status" value="1"/>
</dbReference>
<accession>A0AAN6V9P0</accession>
<keyword evidence="6" id="KW-0256">Endoplasmic reticulum</keyword>
<evidence type="ECO:0000256" key="4">
    <source>
        <dbReference type="ARBA" id="ARBA00022692"/>
    </source>
</evidence>
<dbReference type="GO" id="GO:0004222">
    <property type="term" value="F:metalloendopeptidase activity"/>
    <property type="evidence" value="ECO:0007669"/>
    <property type="project" value="InterPro"/>
</dbReference>
<evidence type="ECO:0000256" key="8">
    <source>
        <dbReference type="ARBA" id="ARBA00023136"/>
    </source>
</evidence>
<dbReference type="GO" id="GO:0071586">
    <property type="term" value="P:CAAX-box protein processing"/>
    <property type="evidence" value="ECO:0007669"/>
    <property type="project" value="InterPro"/>
</dbReference>
<dbReference type="EC" id="3.4.26.1" evidence="10"/>
<dbReference type="AlphaFoldDB" id="A0AAN6V9P0"/>
<reference evidence="14" key="1">
    <citation type="journal article" date="2023" name="Mol. Phylogenet. Evol.">
        <title>Genome-scale phylogeny and comparative genomics of the fungal order Sordariales.</title>
        <authorList>
            <person name="Hensen N."/>
            <person name="Bonometti L."/>
            <person name="Westerberg I."/>
            <person name="Brannstrom I.O."/>
            <person name="Guillou S."/>
            <person name="Cros-Aarteil S."/>
            <person name="Calhoun S."/>
            <person name="Haridas S."/>
            <person name="Kuo A."/>
            <person name="Mondo S."/>
            <person name="Pangilinan J."/>
            <person name="Riley R."/>
            <person name="LaButti K."/>
            <person name="Andreopoulos B."/>
            <person name="Lipzen A."/>
            <person name="Chen C."/>
            <person name="Yan M."/>
            <person name="Daum C."/>
            <person name="Ng V."/>
            <person name="Clum A."/>
            <person name="Steindorff A."/>
            <person name="Ohm R.A."/>
            <person name="Martin F."/>
            <person name="Silar P."/>
            <person name="Natvig D.O."/>
            <person name="Lalanne C."/>
            <person name="Gautier V."/>
            <person name="Ament-Velasquez S.L."/>
            <person name="Kruys A."/>
            <person name="Hutchinson M.I."/>
            <person name="Powell A.J."/>
            <person name="Barry K."/>
            <person name="Miller A.N."/>
            <person name="Grigoriev I.V."/>
            <person name="Debuchy R."/>
            <person name="Gladieux P."/>
            <person name="Hiltunen Thoren M."/>
            <person name="Johannesson H."/>
        </authorList>
    </citation>
    <scope>NUCLEOTIDE SEQUENCE</scope>
    <source>
        <strain evidence="14">CBS 141.50</strain>
    </source>
</reference>
<dbReference type="GO" id="GO:0005789">
    <property type="term" value="C:endoplasmic reticulum membrane"/>
    <property type="evidence" value="ECO:0007669"/>
    <property type="project" value="UniProtKB-SubCell"/>
</dbReference>
<evidence type="ECO:0000256" key="3">
    <source>
        <dbReference type="ARBA" id="ARBA00022670"/>
    </source>
</evidence>
<evidence type="ECO:0000256" key="2">
    <source>
        <dbReference type="ARBA" id="ARBA00006897"/>
    </source>
</evidence>
<dbReference type="Proteomes" id="UP001302676">
    <property type="component" value="Unassembled WGS sequence"/>
</dbReference>
<dbReference type="Pfam" id="PF02517">
    <property type="entry name" value="Rce1-like"/>
    <property type="match status" value="1"/>
</dbReference>
<keyword evidence="7 12" id="KW-1133">Transmembrane helix</keyword>
<keyword evidence="5" id="KW-0378">Hydrolase</keyword>
<dbReference type="GeneID" id="87816098"/>
<sequence>MPAITDALRRLNPWHKDPPPPLPSLPASTAYTLLILYALGYFVPFYLSRTTRPSFTLSRDAPSVIRARIRSVTLSCLTCSVVTFFVLLRAGNGGGDGGKAVSGKDALHLMGLWPVGVWETVRAVGLTAVLFAGPLYSYLLVDRGWKDWARLAPVTEVWGEWTTFRNIVAGPITEEILFRTASIPLALLSSPSPSGSPSLSPTKIIFLTPILFGLAHVHHFYEFRFTHPHVPIAHALIRSAFQFAYTTLFGAYATFLFLRTGSLVAVCAVHAFCNCMGLPQVRGRVEPEVIYEEEEEEGPVTGAGVPVLAGGDAGAGGDGGNAGEGYGATDTGNDTGPGPATGRTFSRVRSRPSILWTVAYYTLLVGGAVGWYRNLWTLSESGNALVPSSAF</sequence>
<name>A0AAN6V9P0_9PEZI</name>
<evidence type="ECO:0000256" key="5">
    <source>
        <dbReference type="ARBA" id="ARBA00022801"/>
    </source>
</evidence>
<evidence type="ECO:0000256" key="9">
    <source>
        <dbReference type="ARBA" id="ARBA00047280"/>
    </source>
</evidence>
<dbReference type="EMBL" id="MU853558">
    <property type="protein sequence ID" value="KAK4147034.1"/>
    <property type="molecule type" value="Genomic_DNA"/>
</dbReference>
<feature type="domain" description="CAAX prenyl protease 2/Lysostaphin resistance protein A-like" evidence="13">
    <location>
        <begin position="161"/>
        <end position="276"/>
    </location>
</feature>
<proteinExistence type="inferred from homology"/>
<evidence type="ECO:0000256" key="7">
    <source>
        <dbReference type="ARBA" id="ARBA00022989"/>
    </source>
</evidence>
<organism evidence="14 15">
    <name type="scientific">Dichotomopilus funicola</name>
    <dbReference type="NCBI Taxonomy" id="1934379"/>
    <lineage>
        <taxon>Eukaryota</taxon>
        <taxon>Fungi</taxon>
        <taxon>Dikarya</taxon>
        <taxon>Ascomycota</taxon>
        <taxon>Pezizomycotina</taxon>
        <taxon>Sordariomycetes</taxon>
        <taxon>Sordariomycetidae</taxon>
        <taxon>Sordariales</taxon>
        <taxon>Chaetomiaceae</taxon>
        <taxon>Dichotomopilus</taxon>
    </lineage>
</organism>
<feature type="transmembrane region" description="Helical" evidence="12">
    <location>
        <begin position="204"/>
        <end position="221"/>
    </location>
</feature>
<evidence type="ECO:0000256" key="6">
    <source>
        <dbReference type="ARBA" id="ARBA00022824"/>
    </source>
</evidence>
<keyword evidence="15" id="KW-1185">Reference proteome</keyword>
<evidence type="ECO:0000256" key="1">
    <source>
        <dbReference type="ARBA" id="ARBA00004477"/>
    </source>
</evidence>